<dbReference type="EMBL" id="CAJOAX010054443">
    <property type="protein sequence ID" value="CAF4323827.1"/>
    <property type="molecule type" value="Genomic_DNA"/>
</dbReference>
<protein>
    <submittedName>
        <fullName evidence="1">Uncharacterized protein</fullName>
    </submittedName>
</protein>
<dbReference type="AlphaFoldDB" id="A0A820JCG8"/>
<reference evidence="1" key="1">
    <citation type="submission" date="2021-02" db="EMBL/GenBank/DDBJ databases">
        <authorList>
            <person name="Nowell W R."/>
        </authorList>
    </citation>
    <scope>NUCLEOTIDE SEQUENCE</scope>
</reference>
<name>A0A820JCG8_9BILA</name>
<accession>A0A820JCG8</accession>
<comment type="caution">
    <text evidence="1">The sequence shown here is derived from an EMBL/GenBank/DDBJ whole genome shotgun (WGS) entry which is preliminary data.</text>
</comment>
<feature type="non-terminal residue" evidence="1">
    <location>
        <position position="1"/>
    </location>
</feature>
<evidence type="ECO:0000313" key="1">
    <source>
        <dbReference type="EMBL" id="CAF4323827.1"/>
    </source>
</evidence>
<organism evidence="1 2">
    <name type="scientific">Rotaria sordida</name>
    <dbReference type="NCBI Taxonomy" id="392033"/>
    <lineage>
        <taxon>Eukaryota</taxon>
        <taxon>Metazoa</taxon>
        <taxon>Spiralia</taxon>
        <taxon>Gnathifera</taxon>
        <taxon>Rotifera</taxon>
        <taxon>Eurotatoria</taxon>
        <taxon>Bdelloidea</taxon>
        <taxon>Philodinida</taxon>
        <taxon>Philodinidae</taxon>
        <taxon>Rotaria</taxon>
    </lineage>
</organism>
<dbReference type="Proteomes" id="UP000663823">
    <property type="component" value="Unassembled WGS sequence"/>
</dbReference>
<sequence>IFIDNTTFYILWSNANQLNYLMPYAIRAKLKLLISGNEKEQLEENDLCQFC</sequence>
<proteinExistence type="predicted"/>
<evidence type="ECO:0000313" key="2">
    <source>
        <dbReference type="Proteomes" id="UP000663823"/>
    </source>
</evidence>
<gene>
    <name evidence="1" type="ORF">OTI717_LOCUS42743</name>
</gene>